<proteinExistence type="predicted"/>
<dbReference type="InterPro" id="IPR001915">
    <property type="entry name" value="Peptidase_M48"/>
</dbReference>
<name>A0A928VM03_9CYAN</name>
<dbReference type="Gene3D" id="1.25.40.10">
    <property type="entry name" value="Tetratricopeptide repeat domain"/>
    <property type="match status" value="1"/>
</dbReference>
<evidence type="ECO:0000256" key="11">
    <source>
        <dbReference type="ARBA" id="ARBA00023136"/>
    </source>
</evidence>
<protein>
    <submittedName>
        <fullName evidence="14">M48 family metallopeptidase</fullName>
    </submittedName>
</protein>
<dbReference type="SUPFAM" id="SSF48452">
    <property type="entry name" value="TPR-like"/>
    <property type="match status" value="1"/>
</dbReference>
<keyword evidence="8" id="KW-0862">Zinc</keyword>
<organism evidence="14 15">
    <name type="scientific">Romeriopsis navalis LEGE 11480</name>
    <dbReference type="NCBI Taxonomy" id="2777977"/>
    <lineage>
        <taxon>Bacteria</taxon>
        <taxon>Bacillati</taxon>
        <taxon>Cyanobacteriota</taxon>
        <taxon>Cyanophyceae</taxon>
        <taxon>Leptolyngbyales</taxon>
        <taxon>Leptolyngbyaceae</taxon>
        <taxon>Romeriopsis</taxon>
        <taxon>Romeriopsis navalis</taxon>
    </lineage>
</organism>
<dbReference type="GO" id="GO:0006508">
    <property type="term" value="P:proteolysis"/>
    <property type="evidence" value="ECO:0007669"/>
    <property type="project" value="UniProtKB-KW"/>
</dbReference>
<dbReference type="InterPro" id="IPR011990">
    <property type="entry name" value="TPR-like_helical_dom_sf"/>
</dbReference>
<dbReference type="PANTHER" id="PTHR43221">
    <property type="entry name" value="PROTEASE HTPX"/>
    <property type="match status" value="1"/>
</dbReference>
<evidence type="ECO:0000256" key="9">
    <source>
        <dbReference type="ARBA" id="ARBA00022989"/>
    </source>
</evidence>
<dbReference type="Proteomes" id="UP000625316">
    <property type="component" value="Unassembled WGS sequence"/>
</dbReference>
<keyword evidence="11 12" id="KW-0472">Membrane</keyword>
<gene>
    <name evidence="14" type="ORF">IQ266_15190</name>
</gene>
<evidence type="ECO:0000313" key="15">
    <source>
        <dbReference type="Proteomes" id="UP000625316"/>
    </source>
</evidence>
<dbReference type="PANTHER" id="PTHR43221:SF1">
    <property type="entry name" value="PROTEASE HTPX"/>
    <property type="match status" value="1"/>
</dbReference>
<evidence type="ECO:0000256" key="8">
    <source>
        <dbReference type="ARBA" id="ARBA00022833"/>
    </source>
</evidence>
<feature type="transmembrane region" description="Helical" evidence="12">
    <location>
        <begin position="73"/>
        <end position="94"/>
    </location>
</feature>
<keyword evidence="9 12" id="KW-1133">Transmembrane helix</keyword>
<dbReference type="AlphaFoldDB" id="A0A928VM03"/>
<comment type="subcellular location">
    <subcellularLocation>
        <location evidence="2">Cell membrane</location>
        <topology evidence="2">Multi-pass membrane protein</topology>
    </subcellularLocation>
</comment>
<keyword evidence="5 12" id="KW-0812">Transmembrane</keyword>
<sequence length="518" mass="58613">MPTITLNQRRIHQLELVARNAPKTYRQKVLAYLVLGYFILGGYVLGTVLLGLICANLGLQLFQFFLPQLPLSLLGLLLSGGSAIALWSSAWMVLRACTRNLYPSPGIRLRRVQAPLLFDLVDRLCDQAGVAQFDHVRLTSEFRVAVCQHPRILGWDPAQNYLLLGVPLLMALSPTQFQALIGRELGHVAQPQTAAWSRHIYGLRQTWLNLLNGLEGRHHVLEYLPRLLLRGYVPQLLTYSFALARIQEYRADQFAAELISRKAIGEALVRSAVCAADWQQLVVDVMQQANHQPQLPPDCFSQILQRLGQGRTVVHERTLLQQLLNGKTDLIHTLPALRDRLMVLGYRREQLQPVSMPVSTAAQTYLGTAWDELREQCDRSWSPDYAVAWQQQYQQFRLINSRLESLASASLTNPLDALRYARKTLEWLGPQEAIPCYQSLLDRDPGNQALHYELGTLLLAQADDRGVAHLEEVIRIDPTRIVEICQDLHRYYLQSGNPAMAEKYVGLVNWHFPAVCAG</sequence>
<keyword evidence="4" id="KW-0645">Protease</keyword>
<dbReference type="RefSeq" id="WP_264325907.1">
    <property type="nucleotide sequence ID" value="NZ_JADEXQ010000052.1"/>
</dbReference>
<feature type="domain" description="Peptidase M48" evidence="13">
    <location>
        <begin position="161"/>
        <end position="344"/>
    </location>
</feature>
<evidence type="ECO:0000256" key="5">
    <source>
        <dbReference type="ARBA" id="ARBA00022692"/>
    </source>
</evidence>
<dbReference type="GO" id="GO:0005886">
    <property type="term" value="C:plasma membrane"/>
    <property type="evidence" value="ECO:0007669"/>
    <property type="project" value="UniProtKB-SubCell"/>
</dbReference>
<evidence type="ECO:0000256" key="4">
    <source>
        <dbReference type="ARBA" id="ARBA00022670"/>
    </source>
</evidence>
<evidence type="ECO:0000256" key="1">
    <source>
        <dbReference type="ARBA" id="ARBA00001947"/>
    </source>
</evidence>
<keyword evidence="6" id="KW-0479">Metal-binding</keyword>
<dbReference type="CDD" id="cd07328">
    <property type="entry name" value="M48_Ste24p_like"/>
    <property type="match status" value="1"/>
</dbReference>
<evidence type="ECO:0000256" key="12">
    <source>
        <dbReference type="SAM" id="Phobius"/>
    </source>
</evidence>
<comment type="caution">
    <text evidence="14">The sequence shown here is derived from an EMBL/GenBank/DDBJ whole genome shotgun (WGS) entry which is preliminary data.</text>
</comment>
<evidence type="ECO:0000256" key="6">
    <source>
        <dbReference type="ARBA" id="ARBA00022723"/>
    </source>
</evidence>
<reference evidence="14" key="1">
    <citation type="submission" date="2020-10" db="EMBL/GenBank/DDBJ databases">
        <authorList>
            <person name="Castelo-Branco R."/>
            <person name="Eusebio N."/>
            <person name="Adriana R."/>
            <person name="Vieira A."/>
            <person name="Brugerolle De Fraissinette N."/>
            <person name="Rezende De Castro R."/>
            <person name="Schneider M.P."/>
            <person name="Vasconcelos V."/>
            <person name="Leao P.N."/>
        </authorList>
    </citation>
    <scope>NUCLEOTIDE SEQUENCE</scope>
    <source>
        <strain evidence="14">LEGE 11480</strain>
    </source>
</reference>
<feature type="transmembrane region" description="Helical" evidence="12">
    <location>
        <begin position="29"/>
        <end position="53"/>
    </location>
</feature>
<dbReference type="Pfam" id="PF01435">
    <property type="entry name" value="Peptidase_M48"/>
    <property type="match status" value="1"/>
</dbReference>
<dbReference type="EMBL" id="JADEXQ010000052">
    <property type="protein sequence ID" value="MBE9031078.1"/>
    <property type="molecule type" value="Genomic_DNA"/>
</dbReference>
<keyword evidence="15" id="KW-1185">Reference proteome</keyword>
<keyword evidence="10" id="KW-0482">Metalloprotease</keyword>
<dbReference type="GO" id="GO:0004222">
    <property type="term" value="F:metalloendopeptidase activity"/>
    <property type="evidence" value="ECO:0007669"/>
    <property type="project" value="InterPro"/>
</dbReference>
<comment type="cofactor">
    <cofactor evidence="1">
        <name>Zn(2+)</name>
        <dbReference type="ChEBI" id="CHEBI:29105"/>
    </cofactor>
</comment>
<dbReference type="GO" id="GO:0046872">
    <property type="term" value="F:metal ion binding"/>
    <property type="evidence" value="ECO:0007669"/>
    <property type="project" value="UniProtKB-KW"/>
</dbReference>
<evidence type="ECO:0000256" key="10">
    <source>
        <dbReference type="ARBA" id="ARBA00023049"/>
    </source>
</evidence>
<accession>A0A928VM03</accession>
<evidence type="ECO:0000256" key="3">
    <source>
        <dbReference type="ARBA" id="ARBA00022475"/>
    </source>
</evidence>
<evidence type="ECO:0000256" key="2">
    <source>
        <dbReference type="ARBA" id="ARBA00004651"/>
    </source>
</evidence>
<keyword evidence="3" id="KW-1003">Cell membrane</keyword>
<evidence type="ECO:0000256" key="7">
    <source>
        <dbReference type="ARBA" id="ARBA00022801"/>
    </source>
</evidence>
<keyword evidence="7" id="KW-0378">Hydrolase</keyword>
<evidence type="ECO:0000313" key="14">
    <source>
        <dbReference type="EMBL" id="MBE9031078.1"/>
    </source>
</evidence>
<evidence type="ECO:0000259" key="13">
    <source>
        <dbReference type="Pfam" id="PF01435"/>
    </source>
</evidence>
<dbReference type="InterPro" id="IPR050083">
    <property type="entry name" value="HtpX_protease"/>
</dbReference>